<name>A0A315EHZ5_9BURK</name>
<dbReference type="Gene3D" id="3.40.140.10">
    <property type="entry name" value="Cytidine Deaminase, domain 2"/>
    <property type="match status" value="1"/>
</dbReference>
<sequence length="162" mass="19173">MNLVYRVTPKQRLIIVEDALKQMEAFAQHWWSDREAGGVMMGRHLLDSHDIVVDEISTPQYTDRRSRFNFFRSRKHEQVARQRWLQEHNTSAYLGLWHTHPERDPTPSGVDRNDWQQAVACDTYEGDRLFFPIVGTHCIRVWTLSRRGALRELKLENTNAQK</sequence>
<evidence type="ECO:0000256" key="1">
    <source>
        <dbReference type="ARBA" id="ARBA00022670"/>
    </source>
</evidence>
<reference evidence="7 8" key="1">
    <citation type="submission" date="2017-04" db="EMBL/GenBank/DDBJ databases">
        <title>Unexpected and diverse lifestyles within the genus Limnohabitans.</title>
        <authorList>
            <person name="Kasalicky V."/>
            <person name="Mehrshad M."/>
            <person name="Andrei S.-A."/>
            <person name="Salcher M."/>
            <person name="Kratochvilova H."/>
            <person name="Simek K."/>
            <person name="Ghai R."/>
        </authorList>
    </citation>
    <scope>NUCLEOTIDE SEQUENCE [LARGE SCALE GENOMIC DNA]</scope>
    <source>
        <strain evidence="7 8">II-B4</strain>
    </source>
</reference>
<evidence type="ECO:0000256" key="3">
    <source>
        <dbReference type="ARBA" id="ARBA00022801"/>
    </source>
</evidence>
<dbReference type="SUPFAM" id="SSF102712">
    <property type="entry name" value="JAB1/MPN domain"/>
    <property type="match status" value="1"/>
</dbReference>
<dbReference type="AlphaFoldDB" id="A0A315EHZ5"/>
<keyword evidence="4" id="KW-0862">Zinc</keyword>
<proteinExistence type="predicted"/>
<gene>
    <name evidence="7" type="ORF">B9Z37_03780</name>
</gene>
<dbReference type="Pfam" id="PF14464">
    <property type="entry name" value="Prok-JAB"/>
    <property type="match status" value="1"/>
</dbReference>
<keyword evidence="1" id="KW-0645">Protease</keyword>
<dbReference type="GO" id="GO:0008237">
    <property type="term" value="F:metallopeptidase activity"/>
    <property type="evidence" value="ECO:0007669"/>
    <property type="project" value="UniProtKB-KW"/>
</dbReference>
<dbReference type="GO" id="GO:0006508">
    <property type="term" value="P:proteolysis"/>
    <property type="evidence" value="ECO:0007669"/>
    <property type="project" value="UniProtKB-KW"/>
</dbReference>
<dbReference type="RefSeq" id="WP_108311662.1">
    <property type="nucleotide sequence ID" value="NZ_NESN01000001.1"/>
</dbReference>
<accession>A0A315EHZ5</accession>
<keyword evidence="5" id="KW-0482">Metalloprotease</keyword>
<feature type="domain" description="JAB" evidence="6">
    <location>
        <begin position="20"/>
        <end position="139"/>
    </location>
</feature>
<dbReference type="OrthoDB" id="8763200at2"/>
<evidence type="ECO:0000256" key="2">
    <source>
        <dbReference type="ARBA" id="ARBA00022723"/>
    </source>
</evidence>
<evidence type="ECO:0000259" key="6">
    <source>
        <dbReference type="Pfam" id="PF14464"/>
    </source>
</evidence>
<comment type="caution">
    <text evidence="7">The sequence shown here is derived from an EMBL/GenBank/DDBJ whole genome shotgun (WGS) entry which is preliminary data.</text>
</comment>
<dbReference type="Proteomes" id="UP000250790">
    <property type="component" value="Unassembled WGS sequence"/>
</dbReference>
<evidence type="ECO:0000256" key="5">
    <source>
        <dbReference type="ARBA" id="ARBA00023049"/>
    </source>
</evidence>
<evidence type="ECO:0000256" key="4">
    <source>
        <dbReference type="ARBA" id="ARBA00022833"/>
    </source>
</evidence>
<keyword evidence="8" id="KW-1185">Reference proteome</keyword>
<organism evidence="7 8">
    <name type="scientific">Limnohabitans parvus II-B4</name>
    <dbReference type="NCBI Taxonomy" id="1293052"/>
    <lineage>
        <taxon>Bacteria</taxon>
        <taxon>Pseudomonadati</taxon>
        <taxon>Pseudomonadota</taxon>
        <taxon>Betaproteobacteria</taxon>
        <taxon>Burkholderiales</taxon>
        <taxon>Comamonadaceae</taxon>
        <taxon>Limnohabitans</taxon>
    </lineage>
</organism>
<dbReference type="InterPro" id="IPR028090">
    <property type="entry name" value="JAB_dom_prok"/>
</dbReference>
<dbReference type="EMBL" id="NESN01000001">
    <property type="protein sequence ID" value="PUE55672.1"/>
    <property type="molecule type" value="Genomic_DNA"/>
</dbReference>
<evidence type="ECO:0000313" key="7">
    <source>
        <dbReference type="EMBL" id="PUE55672.1"/>
    </source>
</evidence>
<protein>
    <recommendedName>
        <fullName evidence="6">JAB domain-containing protein</fullName>
    </recommendedName>
</protein>
<dbReference type="GO" id="GO:0046872">
    <property type="term" value="F:metal ion binding"/>
    <property type="evidence" value="ECO:0007669"/>
    <property type="project" value="UniProtKB-KW"/>
</dbReference>
<keyword evidence="3" id="KW-0378">Hydrolase</keyword>
<evidence type="ECO:0000313" key="8">
    <source>
        <dbReference type="Proteomes" id="UP000250790"/>
    </source>
</evidence>
<keyword evidence="2" id="KW-0479">Metal-binding</keyword>